<feature type="region of interest" description="Disordered" evidence="1">
    <location>
        <begin position="244"/>
        <end position="292"/>
    </location>
</feature>
<organism evidence="2">
    <name type="scientific">Pithovirus LCPAC202</name>
    <dbReference type="NCBI Taxonomy" id="2506592"/>
    <lineage>
        <taxon>Viruses</taxon>
        <taxon>Pithoviruses</taxon>
    </lineage>
</organism>
<gene>
    <name evidence="2" type="ORF">LCPAC202_03250</name>
</gene>
<feature type="compositionally biased region" description="Polar residues" evidence="1">
    <location>
        <begin position="7"/>
        <end position="21"/>
    </location>
</feature>
<feature type="compositionally biased region" description="Basic and acidic residues" evidence="1">
    <location>
        <begin position="264"/>
        <end position="273"/>
    </location>
</feature>
<sequence length="388" mass="44430">MVVPESSIEQTASIASPTIIPTTKRGKTRKRTERSGKEVDRQVYVVHSPSPLSVVIDKIRKHIPENLKSQPNLIGPFRIVFSRREETDRTICVFDRRIYAEMKSQGLSSQGQWDDFRVVPFRLREQLMPGKGQRHLFVILPDQLTITGVKDQLKNMLENLSDFGIIKSGTYQILIPFKSRDSDDHVRKCFIVWNNGATSDEIAMAKIILNDSRWIDSEGFSLVGQQGLRRCYWSKIVNPKNIKMSPADRSYTHNHREQRRNKIQHHDYQSKDNKNRKRSSSKHTRTTTDEFRVPNQKKQISAFDFVISEAPKIVPNTVQPDYEPLSITTQPIPIRGHVISTDLNVQPNIETLQPVKTVQVSAPMVINQPIFLSPNDSEMITVNAAELP</sequence>
<name>A0A481Z9K8_9VIRU</name>
<protein>
    <submittedName>
        <fullName evidence="2">Uncharacterized protein</fullName>
    </submittedName>
</protein>
<accession>A0A481Z9K8</accession>
<reference evidence="2" key="1">
    <citation type="journal article" date="2019" name="MBio">
        <title>Virus Genomes from Deep Sea Sediments Expand the Ocean Megavirome and Support Independent Origins of Viral Gigantism.</title>
        <authorList>
            <person name="Backstrom D."/>
            <person name="Yutin N."/>
            <person name="Jorgensen S.L."/>
            <person name="Dharamshi J."/>
            <person name="Homa F."/>
            <person name="Zaremba-Niedwiedzka K."/>
            <person name="Spang A."/>
            <person name="Wolf Y.I."/>
            <person name="Koonin E.V."/>
            <person name="Ettema T.J."/>
        </authorList>
    </citation>
    <scope>NUCLEOTIDE SEQUENCE</scope>
</reference>
<feature type="region of interest" description="Disordered" evidence="1">
    <location>
        <begin position="1"/>
        <end position="38"/>
    </location>
</feature>
<proteinExistence type="predicted"/>
<evidence type="ECO:0000313" key="2">
    <source>
        <dbReference type="EMBL" id="QBK91351.1"/>
    </source>
</evidence>
<evidence type="ECO:0000256" key="1">
    <source>
        <dbReference type="SAM" id="MobiDB-lite"/>
    </source>
</evidence>
<dbReference type="EMBL" id="MK500530">
    <property type="protein sequence ID" value="QBK91351.1"/>
    <property type="molecule type" value="Genomic_DNA"/>
</dbReference>
<feature type="compositionally biased region" description="Basic residues" evidence="1">
    <location>
        <begin position="274"/>
        <end position="285"/>
    </location>
</feature>